<evidence type="ECO:0000313" key="2">
    <source>
        <dbReference type="EMBL" id="CDZ78651.1"/>
    </source>
</evidence>
<name>A0A078L0G5_9GAMM</name>
<protein>
    <submittedName>
        <fullName evidence="2">Pilus assembly protein, PilO</fullName>
    </submittedName>
</protein>
<evidence type="ECO:0000256" key="1">
    <source>
        <dbReference type="SAM" id="Phobius"/>
    </source>
</evidence>
<dbReference type="Pfam" id="PF04350">
    <property type="entry name" value="PilO"/>
    <property type="match status" value="1"/>
</dbReference>
<dbReference type="InterPro" id="IPR014717">
    <property type="entry name" value="Transl_elong_EF1B/ribsomal_bS6"/>
</dbReference>
<dbReference type="eggNOG" id="COG3167">
    <property type="taxonomic scope" value="Bacteria"/>
</dbReference>
<keyword evidence="1" id="KW-1133">Transmembrane helix</keyword>
<reference evidence="2 3" key="1">
    <citation type="submission" date="2014-06" db="EMBL/GenBank/DDBJ databases">
        <authorList>
            <person name="Urmite Genomes Urmite Genomes"/>
        </authorList>
    </citation>
    <scope>NUCLEOTIDE SEQUENCE [LARGE SCALE GENOMIC DNA]</scope>
</reference>
<evidence type="ECO:0000313" key="3">
    <source>
        <dbReference type="Proteomes" id="UP000044071"/>
    </source>
</evidence>
<dbReference type="Proteomes" id="UP000044071">
    <property type="component" value="Unassembled WGS sequence"/>
</dbReference>
<dbReference type="InterPro" id="IPR007445">
    <property type="entry name" value="PilO"/>
</dbReference>
<sequence>MINLNELTWDNFQQWPNSLKYFVITMLGLVLSAIFYFLGVSSNYYYYKDLVNEEVGLKNEFEEKHRIANLDAYKEQLSILKKTNESRLNKLVKNNEISLLLNEISQLAISSGLVFEFFAPKEEEKDKFPKELTLTLIVIGKYHNIVIFLNGISTFKKLIYFEDFEINKKEINGNSKQLNLEPINLLRMKVRVKIYKY</sequence>
<accession>A0A078L0G5</accession>
<dbReference type="AlphaFoldDB" id="A0A078L0G5"/>
<dbReference type="GO" id="GO:0043683">
    <property type="term" value="P:type IV pilus assembly"/>
    <property type="evidence" value="ECO:0007669"/>
    <property type="project" value="InterPro"/>
</dbReference>
<gene>
    <name evidence="2" type="ORF">BN59_02963</name>
</gene>
<feature type="transmembrane region" description="Helical" evidence="1">
    <location>
        <begin position="20"/>
        <end position="38"/>
    </location>
</feature>
<dbReference type="GO" id="GO:0043107">
    <property type="term" value="P:type IV pilus-dependent motility"/>
    <property type="evidence" value="ECO:0007669"/>
    <property type="project" value="InterPro"/>
</dbReference>
<keyword evidence="3" id="KW-1185">Reference proteome</keyword>
<organism evidence="2 3">
    <name type="scientific">Legionella massiliensis</name>
    <dbReference type="NCBI Taxonomy" id="1034943"/>
    <lineage>
        <taxon>Bacteria</taxon>
        <taxon>Pseudomonadati</taxon>
        <taxon>Pseudomonadota</taxon>
        <taxon>Gammaproteobacteria</taxon>
        <taxon>Legionellales</taxon>
        <taxon>Legionellaceae</taxon>
        <taxon>Legionella</taxon>
    </lineage>
</organism>
<dbReference type="EMBL" id="CCSB01000003">
    <property type="protein sequence ID" value="CDZ78651.1"/>
    <property type="molecule type" value="Genomic_DNA"/>
</dbReference>
<proteinExistence type="predicted"/>
<keyword evidence="1" id="KW-0812">Transmembrane</keyword>
<dbReference type="PANTHER" id="PTHR39555:SF1">
    <property type="entry name" value="TYPE IV PILUS INNER MEMBRANE COMPONENT PILO"/>
    <property type="match status" value="1"/>
</dbReference>
<dbReference type="PANTHER" id="PTHR39555">
    <property type="entry name" value="FIMBRIAL ASSEMBLY PROTEIN PILO-LIKE PROTEIN-RELATED"/>
    <property type="match status" value="1"/>
</dbReference>
<dbReference type="Gene3D" id="3.30.70.60">
    <property type="match status" value="1"/>
</dbReference>
<keyword evidence="1" id="KW-0472">Membrane</keyword>
<dbReference type="STRING" id="1034943.BN59_02963"/>